<dbReference type="GeneID" id="54328213"/>
<dbReference type="GO" id="GO:0030246">
    <property type="term" value="F:carbohydrate binding"/>
    <property type="evidence" value="ECO:0007669"/>
    <property type="project" value="InterPro"/>
</dbReference>
<evidence type="ECO:0000313" key="5">
    <source>
        <dbReference type="EMBL" id="KAA8646836.1"/>
    </source>
</evidence>
<evidence type="ECO:0008006" key="9">
    <source>
        <dbReference type="Google" id="ProtNLM"/>
    </source>
</evidence>
<comment type="similarity">
    <text evidence="1">Belongs to the aldose epimerase family.</text>
</comment>
<dbReference type="InterPro" id="IPR011013">
    <property type="entry name" value="Gal_mutarotase_sf_dom"/>
</dbReference>
<dbReference type="CDD" id="cd09019">
    <property type="entry name" value="galactose_mutarotase_like"/>
    <property type="match status" value="1"/>
</dbReference>
<dbReference type="GO" id="GO:0004034">
    <property type="term" value="F:aldose 1-epimerase activity"/>
    <property type="evidence" value="ECO:0007669"/>
    <property type="project" value="TreeGrafter"/>
</dbReference>
<dbReference type="OrthoDB" id="274691at2759"/>
<dbReference type="FunFam" id="2.70.98.10:FF:000014">
    <property type="entry name" value="Aldose 1-epimerase, putative"/>
    <property type="match status" value="1"/>
</dbReference>
<dbReference type="EMBL" id="SOSA01000458">
    <property type="protein sequence ID" value="THC90999.1"/>
    <property type="molecule type" value="Genomic_DNA"/>
</dbReference>
<feature type="signal peptide" evidence="4">
    <location>
        <begin position="1"/>
        <end position="18"/>
    </location>
</feature>
<dbReference type="AlphaFoldDB" id="A0A4S3J7N9"/>
<feature type="chain" id="PRO_5036122078" description="Aldose 1-epimerase" evidence="4">
    <location>
        <begin position="19"/>
        <end position="402"/>
    </location>
</feature>
<dbReference type="SUPFAM" id="SSF74650">
    <property type="entry name" value="Galactose mutarotase-like"/>
    <property type="match status" value="1"/>
</dbReference>
<keyword evidence="2" id="KW-0413">Isomerase</keyword>
<dbReference type="VEuPathDB" id="FungiDB:EYZ11_009548"/>
<sequence>MHLTKYIVTLLWASTTLALNDSTCHPTEEHFKVFTITADNITAKLIPYGARLISLHVPDREGNMQDVVVGYDNPIQYLNDTQNRHTYMGAVIGRVANRIKNGTFTLNATEYNIPKNHDGLYTLHGGNVGYDQRNWTVVAFTRSSVTFTLYDAASEGFPGDVITHATYTVDSKRTEDNPQGLPRLVTELVSVALTQPTPIMLSNHIYWNLNGFKQPTILNDTWLQLPLSKRFIATDSIQVPTGNISSAAETNHGSMDFTVGKIIGRDMQYTEGLCGTGCVGYDNCFIIDREPLYSATANNVAPALRWNSSTTGISMEVATNQPAVQVFTCLNMDGTIPVKSSQIRHNGKDKNGADFVEKYGCLAIEPEGWIDSINHPEWGQKNFYSPGSAPAINYATYTFDTV</sequence>
<keyword evidence="3" id="KW-0119">Carbohydrate metabolism</keyword>
<evidence type="ECO:0000313" key="8">
    <source>
        <dbReference type="Proteomes" id="UP000324241"/>
    </source>
</evidence>
<reference evidence="5 8" key="2">
    <citation type="submission" date="2019-08" db="EMBL/GenBank/DDBJ databases">
        <title>The genome sequence of a newly discovered highly antifungal drug resistant Aspergillus species, Aspergillus tanneri NIH 1004.</title>
        <authorList>
            <person name="Mounaud S."/>
            <person name="Singh I."/>
            <person name="Joardar V."/>
            <person name="Pakala S."/>
            <person name="Pakala S."/>
            <person name="Venepally P."/>
            <person name="Chung J.K."/>
            <person name="Losada L."/>
            <person name="Nierman W.C."/>
        </authorList>
    </citation>
    <scope>NUCLEOTIDE SEQUENCE [LARGE SCALE GENOMIC DNA]</scope>
    <source>
        <strain evidence="5 8">NIH1004</strain>
    </source>
</reference>
<gene>
    <name evidence="5" type="ORF">ATNIH1004_005511</name>
    <name evidence="6" type="ORF">EYZ11_009548</name>
</gene>
<dbReference type="GO" id="GO:0033499">
    <property type="term" value="P:galactose catabolic process via UDP-galactose, Leloir pathway"/>
    <property type="evidence" value="ECO:0007669"/>
    <property type="project" value="TreeGrafter"/>
</dbReference>
<evidence type="ECO:0000256" key="3">
    <source>
        <dbReference type="ARBA" id="ARBA00023277"/>
    </source>
</evidence>
<comment type="caution">
    <text evidence="6">The sequence shown here is derived from an EMBL/GenBank/DDBJ whole genome shotgun (WGS) entry which is preliminary data.</text>
</comment>
<dbReference type="InterPro" id="IPR047215">
    <property type="entry name" value="Galactose_mutarotase-like"/>
</dbReference>
<dbReference type="Proteomes" id="UP000308092">
    <property type="component" value="Unassembled WGS sequence"/>
</dbReference>
<proteinExistence type="inferred from homology"/>
<dbReference type="EMBL" id="QUQM01000004">
    <property type="protein sequence ID" value="KAA8646836.1"/>
    <property type="molecule type" value="Genomic_DNA"/>
</dbReference>
<dbReference type="STRING" id="1220188.A0A4S3J7N9"/>
<evidence type="ECO:0000256" key="2">
    <source>
        <dbReference type="ARBA" id="ARBA00023235"/>
    </source>
</evidence>
<keyword evidence="7" id="KW-1185">Reference proteome</keyword>
<dbReference type="InterPro" id="IPR014718">
    <property type="entry name" value="GH-type_carb-bd"/>
</dbReference>
<dbReference type="InterPro" id="IPR008183">
    <property type="entry name" value="Aldose_1/G6P_1-epimerase"/>
</dbReference>
<dbReference type="Proteomes" id="UP000324241">
    <property type="component" value="Unassembled WGS sequence"/>
</dbReference>
<dbReference type="PANTHER" id="PTHR10091:SF6">
    <property type="entry name" value="1-EPIMERASE, PUTATIVE (AFU_ORTHOLOGUE AFUA_3G13240)-RELATED"/>
    <property type="match status" value="1"/>
</dbReference>
<dbReference type="Pfam" id="PF01263">
    <property type="entry name" value="Aldose_epim"/>
    <property type="match status" value="1"/>
</dbReference>
<dbReference type="RefSeq" id="XP_033426197.1">
    <property type="nucleotide sequence ID" value="XM_033570165.1"/>
</dbReference>
<evidence type="ECO:0000256" key="1">
    <source>
        <dbReference type="ARBA" id="ARBA00006206"/>
    </source>
</evidence>
<dbReference type="Gene3D" id="2.70.98.10">
    <property type="match status" value="1"/>
</dbReference>
<keyword evidence="4" id="KW-0732">Signal</keyword>
<evidence type="ECO:0000313" key="7">
    <source>
        <dbReference type="Proteomes" id="UP000308092"/>
    </source>
</evidence>
<evidence type="ECO:0000313" key="6">
    <source>
        <dbReference type="EMBL" id="THC90999.1"/>
    </source>
</evidence>
<reference evidence="6 7" key="1">
    <citation type="submission" date="2019-03" db="EMBL/GenBank/DDBJ databases">
        <title>The genome sequence of a newly discovered highly antifungal drug resistant Aspergillus species, Aspergillus tanneri NIH 1004.</title>
        <authorList>
            <person name="Mounaud S."/>
            <person name="Singh I."/>
            <person name="Joardar V."/>
            <person name="Pakala S."/>
            <person name="Pakala S."/>
            <person name="Venepally P."/>
            <person name="Hoover J."/>
            <person name="Nierman W."/>
            <person name="Chung J."/>
            <person name="Losada L."/>
        </authorList>
    </citation>
    <scope>NUCLEOTIDE SEQUENCE [LARGE SCALE GENOMIC DNA]</scope>
    <source>
        <strain evidence="6 7">NIH1004</strain>
    </source>
</reference>
<evidence type="ECO:0000256" key="4">
    <source>
        <dbReference type="SAM" id="SignalP"/>
    </source>
</evidence>
<name>A0A4S3J7N9_9EURO</name>
<accession>A0A4S3J7N9</accession>
<protein>
    <recommendedName>
        <fullName evidence="9">Aldose 1-epimerase</fullName>
    </recommendedName>
</protein>
<organism evidence="6 7">
    <name type="scientific">Aspergillus tanneri</name>
    <dbReference type="NCBI Taxonomy" id="1220188"/>
    <lineage>
        <taxon>Eukaryota</taxon>
        <taxon>Fungi</taxon>
        <taxon>Dikarya</taxon>
        <taxon>Ascomycota</taxon>
        <taxon>Pezizomycotina</taxon>
        <taxon>Eurotiomycetes</taxon>
        <taxon>Eurotiomycetidae</taxon>
        <taxon>Eurotiales</taxon>
        <taxon>Aspergillaceae</taxon>
        <taxon>Aspergillus</taxon>
        <taxon>Aspergillus subgen. Circumdati</taxon>
    </lineage>
</organism>
<dbReference type="PANTHER" id="PTHR10091">
    <property type="entry name" value="ALDOSE-1-EPIMERASE"/>
    <property type="match status" value="1"/>
</dbReference>
<dbReference type="GO" id="GO:0006006">
    <property type="term" value="P:glucose metabolic process"/>
    <property type="evidence" value="ECO:0007669"/>
    <property type="project" value="TreeGrafter"/>
</dbReference>